<gene>
    <name evidence="2" type="ORF">B0H16DRAFT_1463270</name>
</gene>
<comment type="caution">
    <text evidence="2">The sequence shown here is derived from an EMBL/GenBank/DDBJ whole genome shotgun (WGS) entry which is preliminary data.</text>
</comment>
<protein>
    <submittedName>
        <fullName evidence="2">Uncharacterized protein</fullName>
    </submittedName>
</protein>
<dbReference type="Proteomes" id="UP001215598">
    <property type="component" value="Unassembled WGS sequence"/>
</dbReference>
<feature type="region of interest" description="Disordered" evidence="1">
    <location>
        <begin position="143"/>
        <end position="216"/>
    </location>
</feature>
<organism evidence="2 3">
    <name type="scientific">Mycena metata</name>
    <dbReference type="NCBI Taxonomy" id="1033252"/>
    <lineage>
        <taxon>Eukaryota</taxon>
        <taxon>Fungi</taxon>
        <taxon>Dikarya</taxon>
        <taxon>Basidiomycota</taxon>
        <taxon>Agaricomycotina</taxon>
        <taxon>Agaricomycetes</taxon>
        <taxon>Agaricomycetidae</taxon>
        <taxon>Agaricales</taxon>
        <taxon>Marasmiineae</taxon>
        <taxon>Mycenaceae</taxon>
        <taxon>Mycena</taxon>
    </lineage>
</organism>
<evidence type="ECO:0000313" key="2">
    <source>
        <dbReference type="EMBL" id="KAJ7744394.1"/>
    </source>
</evidence>
<evidence type="ECO:0000313" key="3">
    <source>
        <dbReference type="Proteomes" id="UP001215598"/>
    </source>
</evidence>
<feature type="compositionally biased region" description="Basic residues" evidence="1">
    <location>
        <begin position="143"/>
        <end position="154"/>
    </location>
</feature>
<keyword evidence="3" id="KW-1185">Reference proteome</keyword>
<evidence type="ECO:0000256" key="1">
    <source>
        <dbReference type="SAM" id="MobiDB-lite"/>
    </source>
</evidence>
<reference evidence="2" key="1">
    <citation type="submission" date="2023-03" db="EMBL/GenBank/DDBJ databases">
        <title>Massive genome expansion in bonnet fungi (Mycena s.s.) driven by repeated elements and novel gene families across ecological guilds.</title>
        <authorList>
            <consortium name="Lawrence Berkeley National Laboratory"/>
            <person name="Harder C.B."/>
            <person name="Miyauchi S."/>
            <person name="Viragh M."/>
            <person name="Kuo A."/>
            <person name="Thoen E."/>
            <person name="Andreopoulos B."/>
            <person name="Lu D."/>
            <person name="Skrede I."/>
            <person name="Drula E."/>
            <person name="Henrissat B."/>
            <person name="Morin E."/>
            <person name="Kohler A."/>
            <person name="Barry K."/>
            <person name="LaButti K."/>
            <person name="Morin E."/>
            <person name="Salamov A."/>
            <person name="Lipzen A."/>
            <person name="Mereny Z."/>
            <person name="Hegedus B."/>
            <person name="Baldrian P."/>
            <person name="Stursova M."/>
            <person name="Weitz H."/>
            <person name="Taylor A."/>
            <person name="Grigoriev I.V."/>
            <person name="Nagy L.G."/>
            <person name="Martin F."/>
            <person name="Kauserud H."/>
        </authorList>
    </citation>
    <scope>NUCLEOTIDE SEQUENCE</scope>
    <source>
        <strain evidence="2">CBHHK182m</strain>
    </source>
</reference>
<sequence length="216" mass="24483">MPQWVNEVLVPYLNAQRRRNGEKLDLATGLPELRDASVGWIWEGYKAIQNKELILKAWAMCLVRGGLNLSFDCMTSFETNQRLVNLRNDNPKLWNDLQTKSSRDYCPGDDEEVAEDLEAHEDEEMGGDDSEIPTHEVVQHVVTKKTAKNRRVKAVKGDSAQGLSSSGEAEDADAEIAEEAMDEPMGKRKRRANPRYADFWRHANDKDEDLDVPGLK</sequence>
<dbReference type="AlphaFoldDB" id="A0AAD7ILT3"/>
<feature type="compositionally biased region" description="Acidic residues" evidence="1">
    <location>
        <begin position="168"/>
        <end position="182"/>
    </location>
</feature>
<dbReference type="EMBL" id="JARKIB010000087">
    <property type="protein sequence ID" value="KAJ7744394.1"/>
    <property type="molecule type" value="Genomic_DNA"/>
</dbReference>
<name>A0AAD7ILT3_9AGAR</name>
<accession>A0AAD7ILT3</accession>
<feature type="compositionally biased region" description="Acidic residues" evidence="1">
    <location>
        <begin position="206"/>
        <end position="216"/>
    </location>
</feature>
<proteinExistence type="predicted"/>